<dbReference type="Gene3D" id="3.30.70.100">
    <property type="match status" value="1"/>
</dbReference>
<dbReference type="Proteomes" id="UP000292262">
    <property type="component" value="Unassembled WGS sequence"/>
</dbReference>
<dbReference type="SUPFAM" id="SSF54909">
    <property type="entry name" value="Dimeric alpha+beta barrel"/>
    <property type="match status" value="1"/>
</dbReference>
<reference evidence="2 3" key="1">
    <citation type="submission" date="2019-02" db="EMBL/GenBank/DDBJ databases">
        <title>Genomic Encyclopedia of Type Strains, Phase IV (KMG-IV): sequencing the most valuable type-strain genomes for metagenomic binning, comparative biology and taxonomic classification.</title>
        <authorList>
            <person name="Goeker M."/>
        </authorList>
    </citation>
    <scope>NUCLEOTIDE SEQUENCE [LARGE SCALE GENOMIC DNA]</scope>
    <source>
        <strain evidence="2 3">DSM 17196</strain>
    </source>
</reference>
<feature type="domain" description="ABM" evidence="1">
    <location>
        <begin position="2"/>
        <end position="91"/>
    </location>
</feature>
<accession>A0A4V2F4U9</accession>
<dbReference type="PROSITE" id="PS51725">
    <property type="entry name" value="ABM"/>
    <property type="match status" value="1"/>
</dbReference>
<dbReference type="InterPro" id="IPR007138">
    <property type="entry name" value="ABM_dom"/>
</dbReference>
<sequence length="100" mass="11873">MITRIVKMGFEPAKVDAFLAEFNAKKAMIRNFEGCHHLELLRDVQHPNQFFTYSYWESEAHLNNYRNSALFKEVWANTKIKFNQKPEAWSVQSLYNVEKS</sequence>
<organism evidence="2 3">
    <name type="scientific">Aquimarina brevivitae</name>
    <dbReference type="NCBI Taxonomy" id="323412"/>
    <lineage>
        <taxon>Bacteria</taxon>
        <taxon>Pseudomonadati</taxon>
        <taxon>Bacteroidota</taxon>
        <taxon>Flavobacteriia</taxon>
        <taxon>Flavobacteriales</taxon>
        <taxon>Flavobacteriaceae</taxon>
        <taxon>Aquimarina</taxon>
    </lineage>
</organism>
<dbReference type="AlphaFoldDB" id="A0A4V2F4U9"/>
<comment type="caution">
    <text evidence="2">The sequence shown here is derived from an EMBL/GenBank/DDBJ whole genome shotgun (WGS) entry which is preliminary data.</text>
</comment>
<proteinExistence type="predicted"/>
<dbReference type="RefSeq" id="WP_130287874.1">
    <property type="nucleotide sequence ID" value="NZ_SGXE01000007.1"/>
</dbReference>
<dbReference type="EMBL" id="SGXE01000007">
    <property type="protein sequence ID" value="RZS90579.1"/>
    <property type="molecule type" value="Genomic_DNA"/>
</dbReference>
<evidence type="ECO:0000259" key="1">
    <source>
        <dbReference type="PROSITE" id="PS51725"/>
    </source>
</evidence>
<keyword evidence="3" id="KW-1185">Reference proteome</keyword>
<evidence type="ECO:0000313" key="2">
    <source>
        <dbReference type="EMBL" id="RZS90579.1"/>
    </source>
</evidence>
<dbReference type="OrthoDB" id="1120859at2"/>
<evidence type="ECO:0000313" key="3">
    <source>
        <dbReference type="Proteomes" id="UP000292262"/>
    </source>
</evidence>
<name>A0A4V2F4U9_9FLAO</name>
<dbReference type="Pfam" id="PF03992">
    <property type="entry name" value="ABM"/>
    <property type="match status" value="1"/>
</dbReference>
<protein>
    <recommendedName>
        <fullName evidence="1">ABM domain-containing protein</fullName>
    </recommendedName>
</protein>
<dbReference type="InterPro" id="IPR011008">
    <property type="entry name" value="Dimeric_a/b-barrel"/>
</dbReference>
<gene>
    <name evidence="2" type="ORF">EV197_3374</name>
</gene>